<dbReference type="EMBL" id="JAQGDS010000003">
    <property type="protein sequence ID" value="KAJ6262673.1"/>
    <property type="molecule type" value="Genomic_DNA"/>
</dbReference>
<dbReference type="PANTHER" id="PTHR24269">
    <property type="entry name" value="KREMEN PROTEIN"/>
    <property type="match status" value="1"/>
</dbReference>
<dbReference type="PROSITE" id="PS51212">
    <property type="entry name" value="WSC"/>
    <property type="match status" value="2"/>
</dbReference>
<evidence type="ECO:0000256" key="5">
    <source>
        <dbReference type="ARBA" id="ARBA00023136"/>
    </source>
</evidence>
<dbReference type="InterPro" id="IPR002889">
    <property type="entry name" value="WSC_carb-bd"/>
</dbReference>
<comment type="subcellular location">
    <subcellularLocation>
        <location evidence="1">Membrane</location>
        <topology evidence="1">Single-pass membrane protein</topology>
    </subcellularLocation>
</comment>
<keyword evidence="6" id="KW-0325">Glycoprotein</keyword>
<feature type="domain" description="WSC" evidence="9">
    <location>
        <begin position="47"/>
        <end position="143"/>
    </location>
</feature>
<name>A0AAD6NMV9_DREDA</name>
<proteinExistence type="predicted"/>
<keyword evidence="2" id="KW-0812">Transmembrane</keyword>
<evidence type="ECO:0000256" key="8">
    <source>
        <dbReference type="SAM" id="SignalP"/>
    </source>
</evidence>
<evidence type="ECO:0000256" key="7">
    <source>
        <dbReference type="SAM" id="MobiDB-lite"/>
    </source>
</evidence>
<gene>
    <name evidence="10" type="ORF">Dda_3485</name>
</gene>
<dbReference type="InterPro" id="IPR051836">
    <property type="entry name" value="Kremen_rcpt"/>
</dbReference>
<organism evidence="10 11">
    <name type="scientific">Drechslerella dactyloides</name>
    <name type="common">Nematode-trapping fungus</name>
    <name type="synonym">Arthrobotrys dactyloides</name>
    <dbReference type="NCBI Taxonomy" id="74499"/>
    <lineage>
        <taxon>Eukaryota</taxon>
        <taxon>Fungi</taxon>
        <taxon>Dikarya</taxon>
        <taxon>Ascomycota</taxon>
        <taxon>Pezizomycotina</taxon>
        <taxon>Orbiliomycetes</taxon>
        <taxon>Orbiliales</taxon>
        <taxon>Orbiliaceae</taxon>
        <taxon>Drechslerella</taxon>
    </lineage>
</organism>
<evidence type="ECO:0000259" key="9">
    <source>
        <dbReference type="PROSITE" id="PS51212"/>
    </source>
</evidence>
<protein>
    <recommendedName>
        <fullName evidence="9">WSC domain-containing protein</fullName>
    </recommendedName>
</protein>
<feature type="domain" description="WSC" evidence="9">
    <location>
        <begin position="157"/>
        <end position="248"/>
    </location>
</feature>
<feature type="compositionally biased region" description="Low complexity" evidence="7">
    <location>
        <begin position="264"/>
        <end position="328"/>
    </location>
</feature>
<comment type="caution">
    <text evidence="10">The sequence shown here is derived from an EMBL/GenBank/DDBJ whole genome shotgun (WGS) entry which is preliminary data.</text>
</comment>
<keyword evidence="3 8" id="KW-0732">Signal</keyword>
<dbReference type="SMART" id="SM00321">
    <property type="entry name" value="WSC"/>
    <property type="match status" value="2"/>
</dbReference>
<feature type="signal peptide" evidence="8">
    <location>
        <begin position="1"/>
        <end position="19"/>
    </location>
</feature>
<keyword evidence="4" id="KW-1133">Transmembrane helix</keyword>
<feature type="chain" id="PRO_5041970762" description="WSC domain-containing protein" evidence="8">
    <location>
        <begin position="20"/>
        <end position="612"/>
    </location>
</feature>
<sequence>MVFAKVVLASAALLPAVLASSLDTSSSQLSKRTYEPHYPVCPYAFTDWEYVDCYNDPDGKTLRFNPKINGPDMTIEKCWAACKGNGYRYAGLEYYSRCGCGNEIDGTPYVDGGDVGKGCNAACAGNTDQICGGSKAISVYRDPTFPTDVDLNTAGTGYDSIGCFAEVPGKLLTDDQDIDKNAMTPELCLSTCGKQGYAYAGLEYGQECYCAPKLAPGAVSSEKCTMKCKGDSNQLCGGSSAVQVYYNSDLESIEPCGPPPNGGTTTTTTTTTPPPETTTTTTTTEEPTTTTTTEETTTTTTTEEPTTTTTNPTTTSRTTTTRTTTTRRTTTRRTTTRRTTTTTTRRTTTTTSCRTRCGGYCAPPLPTFTNPSSCRDVNDLCWKQIDDCNRNGYGDACSQLIASCAKYAKYCKTKCNGNRCNKNDCDGWDGHYNPPRPTPRPTKSCRAPVHTVPSSTNACATPTGYPNPVGGCKAPVVSCNDDRDDYNRGKCYKVFVSKKKNECGSYGRNDLKTACLDACKSQYDNCRVQYAGSTNKPRMNKYRNKYVKRSDVSESAELSKRTFGYYWSWIGSNNYNTYNSACDQCKKQYDACVDAQKNVNGNNYCKKYGVFR</sequence>
<feature type="region of interest" description="Disordered" evidence="7">
    <location>
        <begin position="252"/>
        <end position="345"/>
    </location>
</feature>
<evidence type="ECO:0000313" key="10">
    <source>
        <dbReference type="EMBL" id="KAJ6262673.1"/>
    </source>
</evidence>
<evidence type="ECO:0000256" key="2">
    <source>
        <dbReference type="ARBA" id="ARBA00022692"/>
    </source>
</evidence>
<evidence type="ECO:0000313" key="11">
    <source>
        <dbReference type="Proteomes" id="UP001221413"/>
    </source>
</evidence>
<keyword evidence="11" id="KW-1185">Reference proteome</keyword>
<accession>A0AAD6NMV9</accession>
<dbReference type="GO" id="GO:0005886">
    <property type="term" value="C:plasma membrane"/>
    <property type="evidence" value="ECO:0007669"/>
    <property type="project" value="TreeGrafter"/>
</dbReference>
<reference evidence="10" key="1">
    <citation type="submission" date="2023-01" db="EMBL/GenBank/DDBJ databases">
        <title>The chitinases involved in constricting ring structure development in the nematode-trapping fungus Drechslerella dactyloides.</title>
        <authorList>
            <person name="Wang R."/>
            <person name="Zhang L."/>
            <person name="Tang P."/>
            <person name="Li S."/>
            <person name="Liang L."/>
        </authorList>
    </citation>
    <scope>NUCLEOTIDE SEQUENCE</scope>
    <source>
        <strain evidence="10">YMF1.00031</strain>
    </source>
</reference>
<dbReference type="PANTHER" id="PTHR24269:SF16">
    <property type="entry name" value="PROTEIN SLG1"/>
    <property type="match status" value="1"/>
</dbReference>
<evidence type="ECO:0000256" key="3">
    <source>
        <dbReference type="ARBA" id="ARBA00022729"/>
    </source>
</evidence>
<dbReference type="Proteomes" id="UP001221413">
    <property type="component" value="Unassembled WGS sequence"/>
</dbReference>
<evidence type="ECO:0000256" key="4">
    <source>
        <dbReference type="ARBA" id="ARBA00022989"/>
    </source>
</evidence>
<dbReference type="AlphaFoldDB" id="A0AAD6NMV9"/>
<evidence type="ECO:0000256" key="6">
    <source>
        <dbReference type="ARBA" id="ARBA00023180"/>
    </source>
</evidence>
<evidence type="ECO:0000256" key="1">
    <source>
        <dbReference type="ARBA" id="ARBA00004167"/>
    </source>
</evidence>
<keyword evidence="5" id="KW-0472">Membrane</keyword>
<dbReference type="Pfam" id="PF01822">
    <property type="entry name" value="WSC"/>
    <property type="match status" value="2"/>
</dbReference>